<dbReference type="InterPro" id="IPR027443">
    <property type="entry name" value="IPNS-like_sf"/>
</dbReference>
<comment type="caution">
    <text evidence="5">The sequence shown here is derived from an EMBL/GenBank/DDBJ whole genome shotgun (WGS) entry which is preliminary data.</text>
</comment>
<dbReference type="EMBL" id="JACEIK010002912">
    <property type="protein sequence ID" value="MCD9639442.1"/>
    <property type="molecule type" value="Genomic_DNA"/>
</dbReference>
<protein>
    <recommendedName>
        <fullName evidence="4">Non-haem dioxygenase N-terminal domain-containing protein</fullName>
    </recommendedName>
</protein>
<dbReference type="Pfam" id="PF14226">
    <property type="entry name" value="DIOX_N"/>
    <property type="match status" value="1"/>
</dbReference>
<accession>A0ABS8UZA1</accession>
<evidence type="ECO:0000256" key="3">
    <source>
        <dbReference type="ARBA" id="ARBA00023004"/>
    </source>
</evidence>
<keyword evidence="1" id="KW-0479">Metal-binding</keyword>
<evidence type="ECO:0000256" key="2">
    <source>
        <dbReference type="ARBA" id="ARBA00022896"/>
    </source>
</evidence>
<dbReference type="SUPFAM" id="SSF51197">
    <property type="entry name" value="Clavaminate synthase-like"/>
    <property type="match status" value="1"/>
</dbReference>
<evidence type="ECO:0000259" key="4">
    <source>
        <dbReference type="Pfam" id="PF14226"/>
    </source>
</evidence>
<keyword evidence="6" id="KW-1185">Reference proteome</keyword>
<reference evidence="5 6" key="1">
    <citation type="journal article" date="2021" name="BMC Genomics">
        <title>Datura genome reveals duplications of psychoactive alkaloid biosynthetic genes and high mutation rate following tissue culture.</title>
        <authorList>
            <person name="Rajewski A."/>
            <person name="Carter-House D."/>
            <person name="Stajich J."/>
            <person name="Litt A."/>
        </authorList>
    </citation>
    <scope>NUCLEOTIDE SEQUENCE [LARGE SCALE GENOMIC DNA]</scope>
    <source>
        <strain evidence="5">AR-01</strain>
    </source>
</reference>
<dbReference type="InterPro" id="IPR026992">
    <property type="entry name" value="DIOX_N"/>
</dbReference>
<evidence type="ECO:0000256" key="1">
    <source>
        <dbReference type="ARBA" id="ARBA00022723"/>
    </source>
</evidence>
<feature type="domain" description="Non-haem dioxygenase N-terminal" evidence="4">
    <location>
        <begin position="73"/>
        <end position="111"/>
    </location>
</feature>
<proteinExistence type="predicted"/>
<dbReference type="Proteomes" id="UP000823775">
    <property type="component" value="Unassembled WGS sequence"/>
</dbReference>
<dbReference type="Gene3D" id="2.60.120.330">
    <property type="entry name" value="B-lactam Antibiotic, Isopenicillin N Synthase, Chain"/>
    <property type="match status" value="1"/>
</dbReference>
<evidence type="ECO:0000313" key="6">
    <source>
        <dbReference type="Proteomes" id="UP000823775"/>
    </source>
</evidence>
<gene>
    <name evidence="5" type="ORF">HAX54_023993</name>
</gene>
<name>A0ABS8UZA1_DATST</name>
<keyword evidence="3" id="KW-0408">Iron</keyword>
<organism evidence="5 6">
    <name type="scientific">Datura stramonium</name>
    <name type="common">Jimsonweed</name>
    <name type="synonym">Common thornapple</name>
    <dbReference type="NCBI Taxonomy" id="4076"/>
    <lineage>
        <taxon>Eukaryota</taxon>
        <taxon>Viridiplantae</taxon>
        <taxon>Streptophyta</taxon>
        <taxon>Embryophyta</taxon>
        <taxon>Tracheophyta</taxon>
        <taxon>Spermatophyta</taxon>
        <taxon>Magnoliopsida</taxon>
        <taxon>eudicotyledons</taxon>
        <taxon>Gunneridae</taxon>
        <taxon>Pentapetalae</taxon>
        <taxon>asterids</taxon>
        <taxon>lamiids</taxon>
        <taxon>Solanales</taxon>
        <taxon>Solanaceae</taxon>
        <taxon>Solanoideae</taxon>
        <taxon>Datureae</taxon>
        <taxon>Datura</taxon>
    </lineage>
</organism>
<evidence type="ECO:0000313" key="5">
    <source>
        <dbReference type="EMBL" id="MCD9639442.1"/>
    </source>
</evidence>
<keyword evidence="2" id="KW-0847">Vitamin C</keyword>
<sequence>MCINFGLLGELPKHFEDVFCNFLPYKWSFTSAIHSQCLDLISSWSNKLEAVPPSHCIPLHERPVDPVPVMNNIPVIDLGKATGEERAAVVQQLLEACEEYGFFQLATNLVCSGVVELFCLISFCDPISTRSHRPSNIERDEKWIGVNLYLMHLLSILVPTTHEDVVEPAKSLVGPDNPPLFKSFKWGVEFMPHYLSKKSVYHAALEPFKIDA</sequence>